<feature type="compositionally biased region" description="Basic residues" evidence="4">
    <location>
        <begin position="222"/>
        <end position="237"/>
    </location>
</feature>
<sequence>MVKKQQKRLGKGLSALLGDYLPEEGAAAETERLPVAELRPNPFQPRQAMDREGLEELVASIKENGLLQPLVVRQADGGGWEVVAGERRFRAVQELGWSHVPVVRRDVDDRTMLVLALIENLQREDLSPLDEAHAYRRLVDEFGLTQTQVAERVGRDRSTVANTIRLLGLPEPVRELLADGRISAGHARALLGLEDEKRVMQLAKSAAEKGLSVRQVEDRVRQGRTPKKSQPKKKKTERRSAAFVTRAEQALSRSLGTGVRIRLDSAERGRIEIPFRDTDDFERIVEAIVGVGGVI</sequence>
<gene>
    <name evidence="6" type="ORF">GWO12_03265</name>
</gene>
<dbReference type="InterPro" id="IPR004437">
    <property type="entry name" value="ParB/RepB/Spo0J"/>
</dbReference>
<dbReference type="GO" id="GO:0007059">
    <property type="term" value="P:chromosome segregation"/>
    <property type="evidence" value="ECO:0007669"/>
    <property type="project" value="UniProtKB-KW"/>
</dbReference>
<dbReference type="Proteomes" id="UP000702544">
    <property type="component" value="Unassembled WGS sequence"/>
</dbReference>
<dbReference type="CDD" id="cd16393">
    <property type="entry name" value="SPO0J_N"/>
    <property type="match status" value="1"/>
</dbReference>
<keyword evidence="2" id="KW-0159">Chromosome partition</keyword>
<dbReference type="Gene3D" id="3.90.1530.30">
    <property type="match status" value="1"/>
</dbReference>
<dbReference type="InterPro" id="IPR036086">
    <property type="entry name" value="ParB/Sulfiredoxin_sf"/>
</dbReference>
<dbReference type="SUPFAM" id="SSF109709">
    <property type="entry name" value="KorB DNA-binding domain-like"/>
    <property type="match status" value="1"/>
</dbReference>
<comment type="similarity">
    <text evidence="1">Belongs to the ParB family.</text>
</comment>
<dbReference type="Pfam" id="PF17762">
    <property type="entry name" value="HTH_ParB"/>
    <property type="match status" value="1"/>
</dbReference>
<protein>
    <submittedName>
        <fullName evidence="6">ParB/RepB/Spo0J family partition protein</fullName>
    </submittedName>
</protein>
<dbReference type="AlphaFoldDB" id="A0AAE4Z695"/>
<comment type="caution">
    <text evidence="6">The sequence shown here is derived from an EMBL/GenBank/DDBJ whole genome shotgun (WGS) entry which is preliminary data.</text>
</comment>
<dbReference type="Pfam" id="PF02195">
    <property type="entry name" value="ParB_N"/>
    <property type="match status" value="1"/>
</dbReference>
<feature type="domain" description="ParB-like N-terminal" evidence="5">
    <location>
        <begin position="31"/>
        <end position="121"/>
    </location>
</feature>
<dbReference type="FunFam" id="3.90.1530.30:FF:000001">
    <property type="entry name" value="Chromosome partitioning protein ParB"/>
    <property type="match status" value="1"/>
</dbReference>
<accession>A0AAE4Z695</accession>
<keyword evidence="3" id="KW-0238">DNA-binding</keyword>
<dbReference type="EMBL" id="JAACAK010000026">
    <property type="protein sequence ID" value="NIR74119.1"/>
    <property type="molecule type" value="Genomic_DNA"/>
</dbReference>
<dbReference type="FunFam" id="1.10.10.2830:FF:000001">
    <property type="entry name" value="Chromosome partitioning protein ParB"/>
    <property type="match status" value="1"/>
</dbReference>
<evidence type="ECO:0000256" key="3">
    <source>
        <dbReference type="ARBA" id="ARBA00023125"/>
    </source>
</evidence>
<dbReference type="InterPro" id="IPR057240">
    <property type="entry name" value="ParB_dimer_C"/>
</dbReference>
<dbReference type="GO" id="GO:0005694">
    <property type="term" value="C:chromosome"/>
    <property type="evidence" value="ECO:0007669"/>
    <property type="project" value="TreeGrafter"/>
</dbReference>
<dbReference type="NCBIfam" id="TIGR00180">
    <property type="entry name" value="parB_part"/>
    <property type="match status" value="1"/>
</dbReference>
<evidence type="ECO:0000313" key="7">
    <source>
        <dbReference type="Proteomes" id="UP000702544"/>
    </source>
</evidence>
<dbReference type="PANTHER" id="PTHR33375:SF1">
    <property type="entry name" value="CHROMOSOME-PARTITIONING PROTEIN PARB-RELATED"/>
    <property type="match status" value="1"/>
</dbReference>
<evidence type="ECO:0000256" key="1">
    <source>
        <dbReference type="ARBA" id="ARBA00006295"/>
    </source>
</evidence>
<dbReference type="InterPro" id="IPR041468">
    <property type="entry name" value="HTH_ParB/Spo0J"/>
</dbReference>
<feature type="region of interest" description="Disordered" evidence="4">
    <location>
        <begin position="213"/>
        <end position="243"/>
    </location>
</feature>
<dbReference type="GO" id="GO:0003677">
    <property type="term" value="F:DNA binding"/>
    <property type="evidence" value="ECO:0007669"/>
    <property type="project" value="UniProtKB-KW"/>
</dbReference>
<dbReference type="InterPro" id="IPR050336">
    <property type="entry name" value="Chromosome_partition/occlusion"/>
</dbReference>
<dbReference type="Pfam" id="PF23552">
    <property type="entry name" value="ParB_C"/>
    <property type="match status" value="1"/>
</dbReference>
<evidence type="ECO:0000256" key="4">
    <source>
        <dbReference type="SAM" id="MobiDB-lite"/>
    </source>
</evidence>
<organism evidence="6 7">
    <name type="scientific">Candidatus Kutchimonas denitrificans</name>
    <dbReference type="NCBI Taxonomy" id="3056748"/>
    <lineage>
        <taxon>Bacteria</taxon>
        <taxon>Pseudomonadati</taxon>
        <taxon>Gemmatimonadota</taxon>
        <taxon>Gemmatimonadia</taxon>
        <taxon>Candidatus Palauibacterales</taxon>
        <taxon>Candidatus Palauibacteraceae</taxon>
        <taxon>Candidatus Kutchimonas</taxon>
    </lineage>
</organism>
<dbReference type="PANTHER" id="PTHR33375">
    <property type="entry name" value="CHROMOSOME-PARTITIONING PROTEIN PARB-RELATED"/>
    <property type="match status" value="1"/>
</dbReference>
<dbReference type="InterPro" id="IPR003115">
    <property type="entry name" value="ParB_N"/>
</dbReference>
<evidence type="ECO:0000313" key="6">
    <source>
        <dbReference type="EMBL" id="NIR74119.1"/>
    </source>
</evidence>
<evidence type="ECO:0000259" key="5">
    <source>
        <dbReference type="SMART" id="SM00470"/>
    </source>
</evidence>
<reference evidence="6 7" key="1">
    <citation type="submission" date="2020-01" db="EMBL/GenBank/DDBJ databases">
        <title>Genomes assembled from Gulf of Kutch pelagic sediment metagenomes.</title>
        <authorList>
            <person name="Chandrashekar M."/>
            <person name="Mahajan M.S."/>
            <person name="Dave K.J."/>
            <person name="Vatsa P."/>
            <person name="Nathani N.M."/>
        </authorList>
    </citation>
    <scope>NUCLEOTIDE SEQUENCE [LARGE SCALE GENOMIC DNA]</scope>
    <source>
        <strain evidence="6">KS3-K002</strain>
    </source>
</reference>
<name>A0AAE4Z695_9BACT</name>
<proteinExistence type="inferred from homology"/>
<dbReference type="Gene3D" id="1.10.10.2830">
    <property type="match status" value="1"/>
</dbReference>
<dbReference type="SMART" id="SM00470">
    <property type="entry name" value="ParB"/>
    <property type="match status" value="1"/>
</dbReference>
<evidence type="ECO:0000256" key="2">
    <source>
        <dbReference type="ARBA" id="ARBA00022829"/>
    </source>
</evidence>
<dbReference type="SUPFAM" id="SSF110849">
    <property type="entry name" value="ParB/Sulfiredoxin"/>
    <property type="match status" value="1"/>
</dbReference>